<dbReference type="PROSITE" id="PS51340">
    <property type="entry name" value="MOSC"/>
    <property type="match status" value="1"/>
</dbReference>
<dbReference type="EMBL" id="VUOB01000003">
    <property type="protein sequence ID" value="KAA2266040.1"/>
    <property type="molecule type" value="Genomic_DNA"/>
</dbReference>
<sequence>MDQGTVRTCVRYPVKSLLGEEVDRVEVDQRGVVADRWWALRTPEGRFGSGKSTRRFVRLPKLLEMSSRLSNGGAVLRLPDGREFDVADPELSPPLSEVVGQPVAVARESDVWHMDGGAVHLVTTASLRWWSEVVGEPVSWRRCRPNFVVDLPGEDRLEDRWVGRMLAVGDAVLEVDETTERCVMIGHGQGALPAVPGLLKSLAGMALTFGVYARVLRPGLVSVGDQVALV</sequence>
<dbReference type="PANTHER" id="PTHR36930">
    <property type="entry name" value="METAL-SULFUR CLUSTER BIOSYNTHESIS PROTEINS YUAD-RELATED"/>
    <property type="match status" value="1"/>
</dbReference>
<evidence type="ECO:0000313" key="2">
    <source>
        <dbReference type="EMBL" id="KAA2266040.1"/>
    </source>
</evidence>
<dbReference type="InterPro" id="IPR052716">
    <property type="entry name" value="MOSC_domain"/>
</dbReference>
<dbReference type="GO" id="GO:0030151">
    <property type="term" value="F:molybdenum ion binding"/>
    <property type="evidence" value="ECO:0007669"/>
    <property type="project" value="InterPro"/>
</dbReference>
<dbReference type="InterPro" id="IPR005302">
    <property type="entry name" value="MoCF_Sase_C"/>
</dbReference>
<comment type="caution">
    <text evidence="2">The sequence shown here is derived from an EMBL/GenBank/DDBJ whole genome shotgun (WGS) entry which is preliminary data.</text>
</comment>
<keyword evidence="3" id="KW-1185">Reference proteome</keyword>
<protein>
    <submittedName>
        <fullName evidence="2">MOSC domain-containing protein</fullName>
    </submittedName>
</protein>
<dbReference type="Pfam" id="PF03473">
    <property type="entry name" value="MOSC"/>
    <property type="match status" value="1"/>
</dbReference>
<organism evidence="2 3">
    <name type="scientific">Solihabitans fulvus</name>
    <dbReference type="NCBI Taxonomy" id="1892852"/>
    <lineage>
        <taxon>Bacteria</taxon>
        <taxon>Bacillati</taxon>
        <taxon>Actinomycetota</taxon>
        <taxon>Actinomycetes</taxon>
        <taxon>Pseudonocardiales</taxon>
        <taxon>Pseudonocardiaceae</taxon>
        <taxon>Solihabitans</taxon>
    </lineage>
</organism>
<dbReference type="RefSeq" id="WP_149847778.1">
    <property type="nucleotide sequence ID" value="NZ_VUOB01000003.1"/>
</dbReference>
<dbReference type="SUPFAM" id="SSF50800">
    <property type="entry name" value="PK beta-barrel domain-like"/>
    <property type="match status" value="1"/>
</dbReference>
<name>A0A5B2XSY9_9PSEU</name>
<evidence type="ECO:0000259" key="1">
    <source>
        <dbReference type="PROSITE" id="PS51340"/>
    </source>
</evidence>
<dbReference type="GO" id="GO:0003824">
    <property type="term" value="F:catalytic activity"/>
    <property type="evidence" value="ECO:0007669"/>
    <property type="project" value="InterPro"/>
</dbReference>
<reference evidence="2 3" key="1">
    <citation type="submission" date="2019-09" db="EMBL/GenBank/DDBJ databases">
        <title>Goodfellowia gen. nov., a new genus of the Pseudonocardineae related to Actinoalloteichus, containing Goodfellowia coeruleoviolacea gen. nov., comb. nov. gen. nov., comb. nov.</title>
        <authorList>
            <person name="Labeda D."/>
        </authorList>
    </citation>
    <scope>NUCLEOTIDE SEQUENCE [LARGE SCALE GENOMIC DNA]</scope>
    <source>
        <strain evidence="2 3">AN110305</strain>
    </source>
</reference>
<dbReference type="Gene3D" id="2.40.33.20">
    <property type="entry name" value="PK beta-barrel domain-like"/>
    <property type="match status" value="1"/>
</dbReference>
<dbReference type="GO" id="GO:0030170">
    <property type="term" value="F:pyridoxal phosphate binding"/>
    <property type="evidence" value="ECO:0007669"/>
    <property type="project" value="InterPro"/>
</dbReference>
<dbReference type="AlphaFoldDB" id="A0A5B2XSY9"/>
<accession>A0A5B2XSY9</accession>
<evidence type="ECO:0000313" key="3">
    <source>
        <dbReference type="Proteomes" id="UP000323454"/>
    </source>
</evidence>
<dbReference type="Proteomes" id="UP000323454">
    <property type="component" value="Unassembled WGS sequence"/>
</dbReference>
<dbReference type="PANTHER" id="PTHR36930:SF1">
    <property type="entry name" value="MOSC DOMAIN-CONTAINING PROTEIN"/>
    <property type="match status" value="1"/>
</dbReference>
<reference evidence="2 3" key="2">
    <citation type="submission" date="2019-09" db="EMBL/GenBank/DDBJ databases">
        <authorList>
            <person name="Jin C."/>
        </authorList>
    </citation>
    <scope>NUCLEOTIDE SEQUENCE [LARGE SCALE GENOMIC DNA]</scope>
    <source>
        <strain evidence="2 3">AN110305</strain>
    </source>
</reference>
<feature type="domain" description="MOSC" evidence="1">
    <location>
        <begin position="92"/>
        <end position="230"/>
    </location>
</feature>
<dbReference type="OrthoDB" id="9793178at2"/>
<dbReference type="InterPro" id="IPR011037">
    <property type="entry name" value="Pyrv_Knase-like_insert_dom_sf"/>
</dbReference>
<proteinExistence type="predicted"/>
<gene>
    <name evidence="2" type="ORF">F0L68_02665</name>
</gene>